<reference evidence="1 2" key="1">
    <citation type="submission" date="2016-11" db="EMBL/GenBank/DDBJ databases">
        <authorList>
            <person name="Jaros S."/>
            <person name="Januszkiewicz K."/>
            <person name="Wedrychowicz H."/>
        </authorList>
    </citation>
    <scope>NUCLEOTIDE SEQUENCE [LARGE SCALE GENOMIC DNA]</scope>
    <source>
        <strain evidence="1 2">GAS242</strain>
    </source>
</reference>
<proteinExistence type="predicted"/>
<accession>A0A1M5TD09</accession>
<evidence type="ECO:0000313" key="1">
    <source>
        <dbReference type="EMBL" id="SHH48667.1"/>
    </source>
</evidence>
<dbReference type="EMBL" id="LT670818">
    <property type="protein sequence ID" value="SHH48667.1"/>
    <property type="molecule type" value="Genomic_DNA"/>
</dbReference>
<protein>
    <submittedName>
        <fullName evidence="1">Uncharacterized protein</fullName>
    </submittedName>
</protein>
<dbReference type="AlphaFoldDB" id="A0A1M5TD09"/>
<gene>
    <name evidence="1" type="ORF">SAMN05444169_7697</name>
</gene>
<organism evidence="1 2">
    <name type="scientific">Bradyrhizobium erythrophlei</name>
    <dbReference type="NCBI Taxonomy" id="1437360"/>
    <lineage>
        <taxon>Bacteria</taxon>
        <taxon>Pseudomonadati</taxon>
        <taxon>Pseudomonadota</taxon>
        <taxon>Alphaproteobacteria</taxon>
        <taxon>Hyphomicrobiales</taxon>
        <taxon>Nitrobacteraceae</taxon>
        <taxon>Bradyrhizobium</taxon>
    </lineage>
</organism>
<dbReference type="Proteomes" id="UP000190675">
    <property type="component" value="Chromosome I"/>
</dbReference>
<name>A0A1M5TD09_9BRAD</name>
<sequence>MSHEINFSVPASLRKYPSLHGRRNSDARYANPYLLLDGTLDECIQHFMSRPASQHHLYEIHTKPQAPLVTEVLKPEHIVELARLREFL</sequence>
<evidence type="ECO:0000313" key="2">
    <source>
        <dbReference type="Proteomes" id="UP000190675"/>
    </source>
</evidence>